<evidence type="ECO:0000256" key="7">
    <source>
        <dbReference type="ARBA" id="ARBA00023163"/>
    </source>
</evidence>
<keyword evidence="8" id="KW-0028">Amino-acid biosynthesis</keyword>
<evidence type="ECO:0000313" key="12">
    <source>
        <dbReference type="EMBL" id="GIJ75208.1"/>
    </source>
</evidence>
<dbReference type="HAMAP" id="MF_00173">
    <property type="entry name" value="Arg_repressor"/>
    <property type="match status" value="1"/>
</dbReference>
<dbReference type="UniPathway" id="UPA00068"/>
<sequence>MSHTKAARHSKIEELIRLRLVTSQAELADHLRIDGMSVTQATLSRDLEELHAVKVRGAYVIPPDNDRPLRPSEEPPARLIRLLRELLTGADASGNLVVLRTPPGAAQFLASAIDRAGLPDILGTIAGDDTILLVAGEGVRGADLAARFTAWSSDAYEIAE</sequence>
<evidence type="ECO:0000256" key="4">
    <source>
        <dbReference type="ARBA" id="ARBA00022491"/>
    </source>
</evidence>
<dbReference type="SUPFAM" id="SSF55252">
    <property type="entry name" value="C-terminal domain of arginine repressor"/>
    <property type="match status" value="1"/>
</dbReference>
<keyword evidence="8" id="KW-0055">Arginine biosynthesis</keyword>
<comment type="caution">
    <text evidence="12">The sequence shown here is derived from an EMBL/GenBank/DDBJ whole genome shotgun (WGS) entry which is preliminary data.</text>
</comment>
<dbReference type="GO" id="GO:0005737">
    <property type="term" value="C:cytoplasm"/>
    <property type="evidence" value="ECO:0007669"/>
    <property type="project" value="UniProtKB-SubCell"/>
</dbReference>
<evidence type="ECO:0000259" key="11">
    <source>
        <dbReference type="Pfam" id="PF02863"/>
    </source>
</evidence>
<comment type="pathway">
    <text evidence="8">Amino-acid biosynthesis; L-arginine biosynthesis [regulation].</text>
</comment>
<dbReference type="Gene3D" id="1.10.10.10">
    <property type="entry name" value="Winged helix-like DNA-binding domain superfamily/Winged helix DNA-binding domain"/>
    <property type="match status" value="1"/>
</dbReference>
<dbReference type="Pfam" id="PF01316">
    <property type="entry name" value="Arg_repressor"/>
    <property type="match status" value="1"/>
</dbReference>
<evidence type="ECO:0000256" key="2">
    <source>
        <dbReference type="ARBA" id="ARBA00008316"/>
    </source>
</evidence>
<dbReference type="GO" id="GO:0003700">
    <property type="term" value="F:DNA-binding transcription factor activity"/>
    <property type="evidence" value="ECO:0007669"/>
    <property type="project" value="UniProtKB-UniRule"/>
</dbReference>
<evidence type="ECO:0000256" key="3">
    <source>
        <dbReference type="ARBA" id="ARBA00022490"/>
    </source>
</evidence>
<dbReference type="AlphaFoldDB" id="A0A8J4EHY3"/>
<keyword evidence="3 8" id="KW-0963">Cytoplasm</keyword>
<dbReference type="GO" id="GO:0003677">
    <property type="term" value="F:DNA binding"/>
    <property type="evidence" value="ECO:0007669"/>
    <property type="project" value="UniProtKB-KW"/>
</dbReference>
<evidence type="ECO:0000256" key="9">
    <source>
        <dbReference type="NCBIfam" id="TIGR01529"/>
    </source>
</evidence>
<dbReference type="Pfam" id="PF02863">
    <property type="entry name" value="Arg_repressor_C"/>
    <property type="match status" value="1"/>
</dbReference>
<keyword evidence="4 8" id="KW-0678">Repressor</keyword>
<proteinExistence type="inferred from homology"/>
<comment type="function">
    <text evidence="8">Regulates arginine biosynthesis genes.</text>
</comment>
<keyword evidence="13" id="KW-1185">Reference proteome</keyword>
<dbReference type="GO" id="GO:0006526">
    <property type="term" value="P:L-arginine biosynthetic process"/>
    <property type="evidence" value="ECO:0007669"/>
    <property type="project" value="UniProtKB-UniPathway"/>
</dbReference>
<dbReference type="Proteomes" id="UP000635606">
    <property type="component" value="Unassembled WGS sequence"/>
</dbReference>
<name>A0A8J4EHY3_9ACTN</name>
<dbReference type="InterPro" id="IPR001669">
    <property type="entry name" value="Arg_repress"/>
</dbReference>
<dbReference type="InterPro" id="IPR020900">
    <property type="entry name" value="Arg_repress_DNA-bd"/>
</dbReference>
<evidence type="ECO:0000256" key="1">
    <source>
        <dbReference type="ARBA" id="ARBA00004496"/>
    </source>
</evidence>
<evidence type="ECO:0000259" key="10">
    <source>
        <dbReference type="Pfam" id="PF01316"/>
    </source>
</evidence>
<accession>A0A8J4EHY3</accession>
<dbReference type="GO" id="GO:1900079">
    <property type="term" value="P:regulation of arginine biosynthetic process"/>
    <property type="evidence" value="ECO:0007669"/>
    <property type="project" value="UniProtKB-UniRule"/>
</dbReference>
<comment type="similarity">
    <text evidence="2 8">Belongs to the ArgR family.</text>
</comment>
<keyword evidence="7 8" id="KW-0804">Transcription</keyword>
<dbReference type="InterPro" id="IPR036390">
    <property type="entry name" value="WH_DNA-bd_sf"/>
</dbReference>
<dbReference type="PRINTS" id="PR01467">
    <property type="entry name" value="ARGREPRESSOR"/>
</dbReference>
<keyword evidence="6 8" id="KW-0238">DNA-binding</keyword>
<dbReference type="SUPFAM" id="SSF46785">
    <property type="entry name" value="Winged helix' DNA-binding domain"/>
    <property type="match status" value="1"/>
</dbReference>
<comment type="subcellular location">
    <subcellularLocation>
        <location evidence="1 8">Cytoplasm</location>
    </subcellularLocation>
</comment>
<evidence type="ECO:0000313" key="13">
    <source>
        <dbReference type="Proteomes" id="UP000635606"/>
    </source>
</evidence>
<evidence type="ECO:0000256" key="6">
    <source>
        <dbReference type="ARBA" id="ARBA00023125"/>
    </source>
</evidence>
<evidence type="ECO:0000256" key="8">
    <source>
        <dbReference type="HAMAP-Rule" id="MF_00173"/>
    </source>
</evidence>
<dbReference type="InterPro" id="IPR036251">
    <property type="entry name" value="Arg_repress_C_sf"/>
</dbReference>
<organism evidence="12 13">
    <name type="scientific">Virgisporangium ochraceum</name>
    <dbReference type="NCBI Taxonomy" id="65505"/>
    <lineage>
        <taxon>Bacteria</taxon>
        <taxon>Bacillati</taxon>
        <taxon>Actinomycetota</taxon>
        <taxon>Actinomycetes</taxon>
        <taxon>Micromonosporales</taxon>
        <taxon>Micromonosporaceae</taxon>
        <taxon>Virgisporangium</taxon>
    </lineage>
</organism>
<dbReference type="NCBIfam" id="TIGR01529">
    <property type="entry name" value="argR_whole"/>
    <property type="match status" value="1"/>
</dbReference>
<evidence type="ECO:0000256" key="5">
    <source>
        <dbReference type="ARBA" id="ARBA00023015"/>
    </source>
</evidence>
<dbReference type="GO" id="GO:0051259">
    <property type="term" value="P:protein complex oligomerization"/>
    <property type="evidence" value="ECO:0007669"/>
    <property type="project" value="InterPro"/>
</dbReference>
<reference evidence="12" key="1">
    <citation type="submission" date="2021-01" db="EMBL/GenBank/DDBJ databases">
        <title>Whole genome shotgun sequence of Virgisporangium ochraceum NBRC 16418.</title>
        <authorList>
            <person name="Komaki H."/>
            <person name="Tamura T."/>
        </authorList>
    </citation>
    <scope>NUCLEOTIDE SEQUENCE</scope>
    <source>
        <strain evidence="12">NBRC 16418</strain>
    </source>
</reference>
<feature type="domain" description="Arginine repressor C-terminal" evidence="11">
    <location>
        <begin position="83"/>
        <end position="149"/>
    </location>
</feature>
<feature type="domain" description="Arginine repressor DNA-binding" evidence="10">
    <location>
        <begin position="4"/>
        <end position="58"/>
    </location>
</feature>
<gene>
    <name evidence="8 12" type="primary">argR</name>
    <name evidence="12" type="ORF">Voc01_101250</name>
</gene>
<dbReference type="PANTHER" id="PTHR34471">
    <property type="entry name" value="ARGININE REPRESSOR"/>
    <property type="match status" value="1"/>
</dbReference>
<dbReference type="InterPro" id="IPR020899">
    <property type="entry name" value="Arg_repress_C"/>
</dbReference>
<protein>
    <recommendedName>
        <fullName evidence="8 9">Arginine repressor</fullName>
    </recommendedName>
</protein>
<dbReference type="Gene3D" id="3.30.1360.40">
    <property type="match status" value="1"/>
</dbReference>
<dbReference type="PANTHER" id="PTHR34471:SF1">
    <property type="entry name" value="ARGININE REPRESSOR"/>
    <property type="match status" value="1"/>
</dbReference>
<dbReference type="InterPro" id="IPR036388">
    <property type="entry name" value="WH-like_DNA-bd_sf"/>
</dbReference>
<keyword evidence="5 8" id="KW-0805">Transcription regulation</keyword>
<dbReference type="EMBL" id="BOPH01000151">
    <property type="protein sequence ID" value="GIJ75208.1"/>
    <property type="molecule type" value="Genomic_DNA"/>
</dbReference>
<dbReference type="GO" id="GO:0034618">
    <property type="term" value="F:arginine binding"/>
    <property type="evidence" value="ECO:0007669"/>
    <property type="project" value="InterPro"/>
</dbReference>
<dbReference type="RefSeq" id="WP_203934975.1">
    <property type="nucleotide sequence ID" value="NZ_BOPH01000151.1"/>
</dbReference>